<feature type="signal peptide" evidence="2">
    <location>
        <begin position="1"/>
        <end position="22"/>
    </location>
</feature>
<reference evidence="4 5" key="1">
    <citation type="submission" date="2016-12" db="EMBL/GenBank/DDBJ databases">
        <authorList>
            <person name="Song W.-J."/>
            <person name="Kurnit D.M."/>
        </authorList>
    </citation>
    <scope>NUCLEOTIDE SEQUENCE [LARGE SCALE GENOMIC DNA]</scope>
    <source>
        <strain evidence="4 5">DSM 11393</strain>
    </source>
</reference>
<dbReference type="Proteomes" id="UP000186469">
    <property type="component" value="Unassembled WGS sequence"/>
</dbReference>
<dbReference type="CDD" id="cd13530">
    <property type="entry name" value="PBP2_peptides_like"/>
    <property type="match status" value="1"/>
</dbReference>
<dbReference type="Pfam" id="PF00497">
    <property type="entry name" value="SBP_bac_3"/>
    <property type="match status" value="1"/>
</dbReference>
<dbReference type="AlphaFoldDB" id="A0A1M7SA83"/>
<evidence type="ECO:0000313" key="4">
    <source>
        <dbReference type="EMBL" id="SHN55380.1"/>
    </source>
</evidence>
<evidence type="ECO:0000256" key="1">
    <source>
        <dbReference type="ARBA" id="ARBA00022729"/>
    </source>
</evidence>
<dbReference type="EMBL" id="FRDI01000003">
    <property type="protein sequence ID" value="SHN55380.1"/>
    <property type="molecule type" value="Genomic_DNA"/>
</dbReference>
<keyword evidence="5" id="KW-1185">Reference proteome</keyword>
<keyword evidence="1 2" id="KW-0732">Signal</keyword>
<dbReference type="RefSeq" id="WP_072696356.1">
    <property type="nucleotide sequence ID" value="NZ_FRDI01000003.1"/>
</dbReference>
<protein>
    <submittedName>
        <fullName evidence="4">Amino acid ABC transporter substrate-binding protein, PAAT family</fullName>
    </submittedName>
</protein>
<gene>
    <name evidence="4" type="ORF">SAMN02745728_00664</name>
</gene>
<dbReference type="SUPFAM" id="SSF53850">
    <property type="entry name" value="Periplasmic binding protein-like II"/>
    <property type="match status" value="1"/>
</dbReference>
<evidence type="ECO:0000313" key="5">
    <source>
        <dbReference type="Proteomes" id="UP000186469"/>
    </source>
</evidence>
<dbReference type="InterPro" id="IPR001638">
    <property type="entry name" value="Solute-binding_3/MltF_N"/>
</dbReference>
<dbReference type="PANTHER" id="PTHR35936">
    <property type="entry name" value="MEMBRANE-BOUND LYTIC MUREIN TRANSGLYCOSYLASE F"/>
    <property type="match status" value="1"/>
</dbReference>
<proteinExistence type="predicted"/>
<dbReference type="OrthoDB" id="5431130at2"/>
<dbReference type="PANTHER" id="PTHR35936:SF17">
    <property type="entry name" value="ARGININE-BINDING EXTRACELLULAR PROTEIN ARTP"/>
    <property type="match status" value="1"/>
</dbReference>
<feature type="domain" description="Solute-binding protein family 3/N-terminal" evidence="3">
    <location>
        <begin position="26"/>
        <end position="250"/>
    </location>
</feature>
<dbReference type="Gene3D" id="3.40.190.10">
    <property type="entry name" value="Periplasmic binding protein-like II"/>
    <property type="match status" value="2"/>
</dbReference>
<evidence type="ECO:0000259" key="3">
    <source>
        <dbReference type="SMART" id="SM00062"/>
    </source>
</evidence>
<dbReference type="SMART" id="SM00062">
    <property type="entry name" value="PBPb"/>
    <property type="match status" value="1"/>
</dbReference>
<feature type="chain" id="PRO_5013156110" evidence="2">
    <location>
        <begin position="23"/>
        <end position="268"/>
    </location>
</feature>
<sequence>MLKKIVLLSVMAVMAFASSAFAEKKELVNGIDANYPPFAYIEKNDQATGFDIDAMNWIADKMGFKVVHKPMDWDGIVPSLMAKKIDMVASGMSITDERKEKVNFSNPYYTIKKYFVVKNNSKLTPDDIRSGKKKLGVQAGTNEAKWLEENAKANNWNYELRLYSSPGLAIEDVVNGRIDAAAIDSPPAEDAIKRTKKPIKIIGEFTNSDQFGVAVRKEDKELLETINKGYELLMEDPYWVTLHKKYFNAEPSVVTPVSDNKASGKKAN</sequence>
<dbReference type="STRING" id="1121455.SAMN02745728_00664"/>
<organism evidence="4 5">
    <name type="scientific">Desulfovibrio litoralis DSM 11393</name>
    <dbReference type="NCBI Taxonomy" id="1121455"/>
    <lineage>
        <taxon>Bacteria</taxon>
        <taxon>Pseudomonadati</taxon>
        <taxon>Thermodesulfobacteriota</taxon>
        <taxon>Desulfovibrionia</taxon>
        <taxon>Desulfovibrionales</taxon>
        <taxon>Desulfovibrionaceae</taxon>
        <taxon>Desulfovibrio</taxon>
    </lineage>
</organism>
<evidence type="ECO:0000256" key="2">
    <source>
        <dbReference type="SAM" id="SignalP"/>
    </source>
</evidence>
<accession>A0A1M7SA83</accession>
<name>A0A1M7SA83_9BACT</name>